<evidence type="ECO:0000313" key="4">
    <source>
        <dbReference type="Proteomes" id="UP001374893"/>
    </source>
</evidence>
<evidence type="ECO:0000313" key="3">
    <source>
        <dbReference type="EMBL" id="BCX48436.1"/>
    </source>
</evidence>
<dbReference type="SUPFAM" id="SSF51556">
    <property type="entry name" value="Metallo-dependent hydrolases"/>
    <property type="match status" value="1"/>
</dbReference>
<dbReference type="RefSeq" id="WP_338684660.1">
    <property type="nucleotide sequence ID" value="NZ_AP024702.1"/>
</dbReference>
<dbReference type="InterPro" id="IPR032466">
    <property type="entry name" value="Metal_Hydrolase"/>
</dbReference>
<accession>A0ABM7RGL7</accession>
<keyword evidence="4" id="KW-1185">Reference proteome</keyword>
<dbReference type="EMBL" id="AP024702">
    <property type="protein sequence ID" value="BCX48436.1"/>
    <property type="molecule type" value="Genomic_DNA"/>
</dbReference>
<evidence type="ECO:0000256" key="1">
    <source>
        <dbReference type="ARBA" id="ARBA00038310"/>
    </source>
</evidence>
<dbReference type="PANTHER" id="PTHR43569">
    <property type="entry name" value="AMIDOHYDROLASE"/>
    <property type="match status" value="1"/>
</dbReference>
<feature type="domain" description="Amidohydrolase-related" evidence="2">
    <location>
        <begin position="2"/>
        <end position="276"/>
    </location>
</feature>
<name>A0ABM7RGL7_9BACT</name>
<dbReference type="PANTHER" id="PTHR43569:SF2">
    <property type="entry name" value="AMIDOHYDROLASE-RELATED DOMAIN-CONTAINING PROTEIN"/>
    <property type="match status" value="1"/>
</dbReference>
<gene>
    <name evidence="3" type="ORF">HAHE_23440</name>
</gene>
<proteinExistence type="inferred from homology"/>
<dbReference type="Pfam" id="PF04909">
    <property type="entry name" value="Amidohydro_2"/>
    <property type="match status" value="1"/>
</dbReference>
<dbReference type="InterPro" id="IPR006680">
    <property type="entry name" value="Amidohydro-rel"/>
</dbReference>
<dbReference type="Proteomes" id="UP001374893">
    <property type="component" value="Chromosome"/>
</dbReference>
<dbReference type="InterPro" id="IPR052350">
    <property type="entry name" value="Metallo-dep_Lactonases"/>
</dbReference>
<protein>
    <submittedName>
        <fullName evidence="3">Amidohydrolase</fullName>
    </submittedName>
</protein>
<organism evidence="3 4">
    <name type="scientific">Haloferula helveola</name>
    <dbReference type="NCBI Taxonomy" id="490095"/>
    <lineage>
        <taxon>Bacteria</taxon>
        <taxon>Pseudomonadati</taxon>
        <taxon>Verrucomicrobiota</taxon>
        <taxon>Verrucomicrobiia</taxon>
        <taxon>Verrucomicrobiales</taxon>
        <taxon>Verrucomicrobiaceae</taxon>
        <taxon>Haloferula</taxon>
    </lineage>
</organism>
<evidence type="ECO:0000259" key="2">
    <source>
        <dbReference type="Pfam" id="PF04909"/>
    </source>
</evidence>
<comment type="similarity">
    <text evidence="1">Belongs to the metallo-dependent hydrolases superfamily.</text>
</comment>
<reference evidence="3 4" key="1">
    <citation type="submission" date="2021-06" db="EMBL/GenBank/DDBJ databases">
        <title>Complete genome of Haloferula helveola possessing various polysaccharide degrading enzymes.</title>
        <authorList>
            <person name="Takami H."/>
            <person name="Huang C."/>
            <person name="Hamasaki K."/>
        </authorList>
    </citation>
    <scope>NUCLEOTIDE SEQUENCE [LARGE SCALE GENOMIC DNA]</scope>
    <source>
        <strain evidence="3 4">CN-1</strain>
    </source>
</reference>
<sequence length="277" mass="31129">MIDSHHHLWRYSEEEYPWIPKGSPLEGDHLAAELKAATEGTGVTGTVVVQARQMPEESDFLLSLADSSEQILGVVGWVPLVADDVAEHLDHYAPHPAFVGVRHVLQDEPDALFTDDAFHRGLAQLPARDLAYDILLFQRQLPAAIALVDRQPDMRFIIDHIAKPEVHPGRVEDGWRNGMRELAAREHVVGVKFSGLATEFPDGSPIDRDTVRAYFEETLEIFGTDRVMFGTDWPVCLLRLDCYRQWVETVTDLASSLTEDERKALFTDNATAAYKLT</sequence>
<dbReference type="Gene3D" id="3.20.20.140">
    <property type="entry name" value="Metal-dependent hydrolases"/>
    <property type="match status" value="1"/>
</dbReference>